<dbReference type="InterPro" id="IPR043519">
    <property type="entry name" value="NT_sf"/>
</dbReference>
<dbReference type="Gene3D" id="3.30.460.10">
    <property type="entry name" value="Beta Polymerase, domain 2"/>
    <property type="match status" value="1"/>
</dbReference>
<protein>
    <recommendedName>
        <fullName evidence="1">Polymerase nucleotidyl transferase domain-containing protein</fullName>
    </recommendedName>
</protein>
<organism evidence="2 3">
    <name type="scientific">candidate division WOR-1 bacterium RIFOXYB2_FULL_36_35</name>
    <dbReference type="NCBI Taxonomy" id="1802578"/>
    <lineage>
        <taxon>Bacteria</taxon>
        <taxon>Bacillati</taxon>
        <taxon>Saganbacteria</taxon>
    </lineage>
</organism>
<dbReference type="AlphaFoldDB" id="A0A1F4S172"/>
<feature type="domain" description="Polymerase nucleotidyl transferase" evidence="1">
    <location>
        <begin position="11"/>
        <end position="77"/>
    </location>
</feature>
<dbReference type="Pfam" id="PF01909">
    <property type="entry name" value="NTP_transf_2"/>
    <property type="match status" value="1"/>
</dbReference>
<dbReference type="SUPFAM" id="SSF81301">
    <property type="entry name" value="Nucleotidyltransferase"/>
    <property type="match status" value="1"/>
</dbReference>
<proteinExistence type="predicted"/>
<name>A0A1F4S172_UNCSA</name>
<evidence type="ECO:0000313" key="3">
    <source>
        <dbReference type="Proteomes" id="UP000177905"/>
    </source>
</evidence>
<sequence length="105" mass="12498">MELKKDKNVREFLVNVKDYFGKRLKKILFFGSRARGNASPESDYDCILLVDEIGSQDEKFIDEIEIKLLLEKNILFSTFLTEEYKFNQRKYEPFLMNAKKEGIYL</sequence>
<comment type="caution">
    <text evidence="2">The sequence shown here is derived from an EMBL/GenBank/DDBJ whole genome shotgun (WGS) entry which is preliminary data.</text>
</comment>
<dbReference type="EMBL" id="MEUA01000040">
    <property type="protein sequence ID" value="OGC14181.1"/>
    <property type="molecule type" value="Genomic_DNA"/>
</dbReference>
<accession>A0A1F4S172</accession>
<dbReference type="PANTHER" id="PTHR33933">
    <property type="entry name" value="NUCLEOTIDYLTRANSFERASE"/>
    <property type="match status" value="1"/>
</dbReference>
<dbReference type="InterPro" id="IPR052548">
    <property type="entry name" value="Type_VII_TA_antitoxin"/>
</dbReference>
<dbReference type="InterPro" id="IPR002934">
    <property type="entry name" value="Polymerase_NTP_transf_dom"/>
</dbReference>
<reference evidence="2 3" key="1">
    <citation type="journal article" date="2016" name="Nat. Commun.">
        <title>Thousands of microbial genomes shed light on interconnected biogeochemical processes in an aquifer system.</title>
        <authorList>
            <person name="Anantharaman K."/>
            <person name="Brown C.T."/>
            <person name="Hug L.A."/>
            <person name="Sharon I."/>
            <person name="Castelle C.J."/>
            <person name="Probst A.J."/>
            <person name="Thomas B.C."/>
            <person name="Singh A."/>
            <person name="Wilkins M.J."/>
            <person name="Karaoz U."/>
            <person name="Brodie E.L."/>
            <person name="Williams K.H."/>
            <person name="Hubbard S.S."/>
            <person name="Banfield J.F."/>
        </authorList>
    </citation>
    <scope>NUCLEOTIDE SEQUENCE [LARGE SCALE GENOMIC DNA]</scope>
</reference>
<dbReference type="PANTHER" id="PTHR33933:SF1">
    <property type="entry name" value="PROTEIN ADENYLYLTRANSFERASE MNTA-RELATED"/>
    <property type="match status" value="1"/>
</dbReference>
<dbReference type="GO" id="GO:0016779">
    <property type="term" value="F:nucleotidyltransferase activity"/>
    <property type="evidence" value="ECO:0007669"/>
    <property type="project" value="InterPro"/>
</dbReference>
<dbReference type="Proteomes" id="UP000177905">
    <property type="component" value="Unassembled WGS sequence"/>
</dbReference>
<gene>
    <name evidence="2" type="ORF">A2290_00705</name>
</gene>
<evidence type="ECO:0000259" key="1">
    <source>
        <dbReference type="Pfam" id="PF01909"/>
    </source>
</evidence>
<dbReference type="CDD" id="cd05403">
    <property type="entry name" value="NT_KNTase_like"/>
    <property type="match status" value="1"/>
</dbReference>
<evidence type="ECO:0000313" key="2">
    <source>
        <dbReference type="EMBL" id="OGC14181.1"/>
    </source>
</evidence>